<sequence length="319" mass="37028">MEKKLSKINEEVFLSIIIPVFNENETIKTCYHEINKKLEIYKSVLEIIFIDDGSSDNSVQILKELSQEDNRIKCIFLSRNFGKEAAMSAGINHTNGKYIVQIDCDLQDPPEIIPSMIETLEKNNCDVVYGIRTERAGESFVKRSTSYLFYKLIDKMSHIEIPRNTGDFRVMNKQVILALRELPETQRFMKGLFSWVGFKQIGFYYKRNKRIAGKTKFNYYKLWNFALEGITSFTNIPLKVATYIGFSISFIAFLISIFYLAKYFIIGDKIQGFLTLIVSILFMGGIQLMFLGILGEYLGRTYLETKRRPLYVIKEKINL</sequence>
<dbReference type="EMBL" id="WFLM01000006">
    <property type="protein sequence ID" value="KAB8036529.1"/>
    <property type="molecule type" value="Genomic_DNA"/>
</dbReference>
<dbReference type="InterPro" id="IPR001173">
    <property type="entry name" value="Glyco_trans_2-like"/>
</dbReference>
<dbReference type="InterPro" id="IPR029044">
    <property type="entry name" value="Nucleotide-diphossugar_trans"/>
</dbReference>
<keyword evidence="12" id="KW-1185">Reference proteome</keyword>
<gene>
    <name evidence="11" type="ORF">GCL60_15505</name>
</gene>
<name>A0A6N6VNK3_9BACT</name>
<proteinExistence type="inferred from homology"/>
<evidence type="ECO:0000256" key="8">
    <source>
        <dbReference type="ARBA" id="ARBA00038152"/>
    </source>
</evidence>
<keyword evidence="2" id="KW-1003">Cell membrane</keyword>
<keyword evidence="5 9" id="KW-0812">Transmembrane</keyword>
<keyword evidence="4 11" id="KW-0808">Transferase</keyword>
<evidence type="ECO:0000256" key="3">
    <source>
        <dbReference type="ARBA" id="ARBA00022676"/>
    </source>
</evidence>
<dbReference type="Gene3D" id="3.90.550.10">
    <property type="entry name" value="Spore Coat Polysaccharide Biosynthesis Protein SpsA, Chain A"/>
    <property type="match status" value="1"/>
</dbReference>
<evidence type="ECO:0000256" key="2">
    <source>
        <dbReference type="ARBA" id="ARBA00022475"/>
    </source>
</evidence>
<dbReference type="InterPro" id="IPR050256">
    <property type="entry name" value="Glycosyltransferase_2"/>
</dbReference>
<dbReference type="CDD" id="cd04187">
    <property type="entry name" value="DPM1_like_bac"/>
    <property type="match status" value="1"/>
</dbReference>
<evidence type="ECO:0000256" key="1">
    <source>
        <dbReference type="ARBA" id="ARBA00004651"/>
    </source>
</evidence>
<evidence type="ECO:0000256" key="4">
    <source>
        <dbReference type="ARBA" id="ARBA00022679"/>
    </source>
</evidence>
<keyword evidence="7 9" id="KW-0472">Membrane</keyword>
<dbReference type="AlphaFoldDB" id="A0A6N6VNK3"/>
<dbReference type="SUPFAM" id="SSF53448">
    <property type="entry name" value="Nucleotide-diphospho-sugar transferases"/>
    <property type="match status" value="1"/>
</dbReference>
<organism evidence="11 12">
    <name type="scientific">Silvanigrella paludirubra</name>
    <dbReference type="NCBI Taxonomy" id="2499159"/>
    <lineage>
        <taxon>Bacteria</taxon>
        <taxon>Pseudomonadati</taxon>
        <taxon>Bdellovibrionota</taxon>
        <taxon>Oligoflexia</taxon>
        <taxon>Silvanigrellales</taxon>
        <taxon>Silvanigrellaceae</taxon>
        <taxon>Silvanigrella</taxon>
    </lineage>
</organism>
<keyword evidence="3" id="KW-0328">Glycosyltransferase</keyword>
<evidence type="ECO:0000256" key="9">
    <source>
        <dbReference type="SAM" id="Phobius"/>
    </source>
</evidence>
<dbReference type="OrthoDB" id="5291731at2"/>
<evidence type="ECO:0000256" key="7">
    <source>
        <dbReference type="ARBA" id="ARBA00023136"/>
    </source>
</evidence>
<evidence type="ECO:0000313" key="12">
    <source>
        <dbReference type="Proteomes" id="UP000437748"/>
    </source>
</evidence>
<comment type="caution">
    <text evidence="11">The sequence shown here is derived from an EMBL/GenBank/DDBJ whole genome shotgun (WGS) entry which is preliminary data.</text>
</comment>
<evidence type="ECO:0000259" key="10">
    <source>
        <dbReference type="Pfam" id="PF00535"/>
    </source>
</evidence>
<feature type="transmembrane region" description="Helical" evidence="9">
    <location>
        <begin position="273"/>
        <end position="294"/>
    </location>
</feature>
<dbReference type="FunFam" id="3.90.550.10:FF:000079">
    <property type="entry name" value="Probable glycosyl transferase"/>
    <property type="match status" value="1"/>
</dbReference>
<dbReference type="PANTHER" id="PTHR48090">
    <property type="entry name" value="UNDECAPRENYL-PHOSPHATE 4-DEOXY-4-FORMAMIDO-L-ARABINOSE TRANSFERASE-RELATED"/>
    <property type="match status" value="1"/>
</dbReference>
<dbReference type="Pfam" id="PF00535">
    <property type="entry name" value="Glycos_transf_2"/>
    <property type="match status" value="1"/>
</dbReference>
<evidence type="ECO:0000256" key="6">
    <source>
        <dbReference type="ARBA" id="ARBA00022989"/>
    </source>
</evidence>
<protein>
    <submittedName>
        <fullName evidence="11">Glycosyltransferase</fullName>
    </submittedName>
</protein>
<evidence type="ECO:0000313" key="11">
    <source>
        <dbReference type="EMBL" id="KAB8036529.1"/>
    </source>
</evidence>
<dbReference type="Proteomes" id="UP000437748">
    <property type="component" value="Unassembled WGS sequence"/>
</dbReference>
<dbReference type="PANTHER" id="PTHR48090:SF1">
    <property type="entry name" value="PROPHAGE BACTOPRENOL GLUCOSYL TRANSFERASE HOMOLOG"/>
    <property type="match status" value="1"/>
</dbReference>
<comment type="similarity">
    <text evidence="8">Belongs to the glycosyltransferase 2 family. GtrB subfamily.</text>
</comment>
<reference evidence="11 12" key="1">
    <citation type="submission" date="2019-10" db="EMBL/GenBank/DDBJ databases">
        <title>New species of Slilvanegrellaceae.</title>
        <authorList>
            <person name="Pitt A."/>
            <person name="Hahn M.W."/>
        </authorList>
    </citation>
    <scope>NUCLEOTIDE SEQUENCE [LARGE SCALE GENOMIC DNA]</scope>
    <source>
        <strain evidence="11 12">SP-Ram-0.45-NSY-1</strain>
    </source>
</reference>
<comment type="subcellular location">
    <subcellularLocation>
        <location evidence="1">Cell membrane</location>
        <topology evidence="1">Multi-pass membrane protein</topology>
    </subcellularLocation>
</comment>
<feature type="domain" description="Glycosyltransferase 2-like" evidence="10">
    <location>
        <begin position="15"/>
        <end position="176"/>
    </location>
</feature>
<keyword evidence="6 9" id="KW-1133">Transmembrane helix</keyword>
<dbReference type="GO" id="GO:0005886">
    <property type="term" value="C:plasma membrane"/>
    <property type="evidence" value="ECO:0007669"/>
    <property type="project" value="UniProtKB-SubCell"/>
</dbReference>
<evidence type="ECO:0000256" key="5">
    <source>
        <dbReference type="ARBA" id="ARBA00022692"/>
    </source>
</evidence>
<accession>A0A6N6VNK3</accession>
<feature type="transmembrane region" description="Helical" evidence="9">
    <location>
        <begin position="240"/>
        <end position="261"/>
    </location>
</feature>
<dbReference type="GO" id="GO:0016757">
    <property type="term" value="F:glycosyltransferase activity"/>
    <property type="evidence" value="ECO:0007669"/>
    <property type="project" value="UniProtKB-KW"/>
</dbReference>